<evidence type="ECO:0000256" key="1">
    <source>
        <dbReference type="SAM" id="MobiDB-lite"/>
    </source>
</evidence>
<feature type="compositionally biased region" description="Basic and acidic residues" evidence="1">
    <location>
        <begin position="41"/>
        <end position="56"/>
    </location>
</feature>
<keyword evidence="3" id="KW-1185">Reference proteome</keyword>
<sequence>MSVKLVRVSTRCKSSADAAEATRTQETLEEVGFTRSQDGFQRGEGKGRSRDGRDKEGEEEAYCLALMWNPFGKGDLEFSVEICLRVSCSS</sequence>
<reference evidence="2 3" key="1">
    <citation type="submission" date="2021-06" db="EMBL/GenBank/DDBJ databases">
        <title>Caerostris extrusa draft genome.</title>
        <authorList>
            <person name="Kono N."/>
            <person name="Arakawa K."/>
        </authorList>
    </citation>
    <scope>NUCLEOTIDE SEQUENCE [LARGE SCALE GENOMIC DNA]</scope>
</reference>
<dbReference type="Proteomes" id="UP001054945">
    <property type="component" value="Unassembled WGS sequence"/>
</dbReference>
<accession>A0AAV4VNK1</accession>
<proteinExistence type="predicted"/>
<gene>
    <name evidence="2" type="ORF">CEXT_400111</name>
</gene>
<protein>
    <submittedName>
        <fullName evidence="2">Uncharacterized protein</fullName>
    </submittedName>
</protein>
<name>A0AAV4VNK1_CAEEX</name>
<feature type="region of interest" description="Disordered" evidence="1">
    <location>
        <begin position="19"/>
        <end position="56"/>
    </location>
</feature>
<organism evidence="2 3">
    <name type="scientific">Caerostris extrusa</name>
    <name type="common">Bark spider</name>
    <name type="synonym">Caerostris bankana</name>
    <dbReference type="NCBI Taxonomy" id="172846"/>
    <lineage>
        <taxon>Eukaryota</taxon>
        <taxon>Metazoa</taxon>
        <taxon>Ecdysozoa</taxon>
        <taxon>Arthropoda</taxon>
        <taxon>Chelicerata</taxon>
        <taxon>Arachnida</taxon>
        <taxon>Araneae</taxon>
        <taxon>Araneomorphae</taxon>
        <taxon>Entelegynae</taxon>
        <taxon>Araneoidea</taxon>
        <taxon>Araneidae</taxon>
        <taxon>Caerostris</taxon>
    </lineage>
</organism>
<evidence type="ECO:0000313" key="2">
    <source>
        <dbReference type="EMBL" id="GIY71802.1"/>
    </source>
</evidence>
<dbReference type="AlphaFoldDB" id="A0AAV4VNK1"/>
<evidence type="ECO:0000313" key="3">
    <source>
        <dbReference type="Proteomes" id="UP001054945"/>
    </source>
</evidence>
<dbReference type="EMBL" id="BPLR01014862">
    <property type="protein sequence ID" value="GIY71802.1"/>
    <property type="molecule type" value="Genomic_DNA"/>
</dbReference>
<comment type="caution">
    <text evidence="2">The sequence shown here is derived from an EMBL/GenBank/DDBJ whole genome shotgun (WGS) entry which is preliminary data.</text>
</comment>